<protein>
    <submittedName>
        <fullName evidence="1">3-deoxy-D-manno-octulosonate 8-phosphate phosphatase KDO 8-P phosphatase protein</fullName>
        <ecNumber evidence="1">3.1.3.45</ecNumber>
    </submittedName>
</protein>
<dbReference type="InterPro" id="IPR000150">
    <property type="entry name" value="Cof"/>
</dbReference>
<dbReference type="GO" id="GO:0019143">
    <property type="term" value="F:3-deoxy-manno-octulosonate-8-phosphatase activity"/>
    <property type="evidence" value="ECO:0007669"/>
    <property type="project" value="UniProtKB-EC"/>
</dbReference>
<dbReference type="InParanoid" id="U2EBK9"/>
<dbReference type="InterPro" id="IPR006379">
    <property type="entry name" value="HAD-SF_hydro_IIB"/>
</dbReference>
<accession>U2EBK9</accession>
<dbReference type="NCBIfam" id="TIGR01484">
    <property type="entry name" value="HAD-SF-IIB"/>
    <property type="match status" value="1"/>
</dbReference>
<dbReference type="STRING" id="1033810.HLPCO_001444"/>
<dbReference type="eggNOG" id="COG0561">
    <property type="taxonomic scope" value="Bacteria"/>
</dbReference>
<gene>
    <name evidence="1" type="ORF">HLPCO_001444</name>
</gene>
<dbReference type="PANTHER" id="PTHR10000">
    <property type="entry name" value="PHOSPHOSERINE PHOSPHATASE"/>
    <property type="match status" value="1"/>
</dbReference>
<dbReference type="EC" id="3.1.3.45" evidence="1"/>
<proteinExistence type="predicted"/>
<name>U2EBK9_9MOLU</name>
<reference evidence="1 2" key="1">
    <citation type="journal article" date="2011" name="J. Bacteriol.">
        <title>Genome sequence of Haloplasma contractile, an unusual contractile bacterium from a deep-sea anoxic brine lake.</title>
        <authorList>
            <person name="Antunes A."/>
            <person name="Alam I."/>
            <person name="El Dorry H."/>
            <person name="Siam R."/>
            <person name="Robertson A."/>
            <person name="Bajic V.B."/>
            <person name="Stingl U."/>
        </authorList>
    </citation>
    <scope>NUCLEOTIDE SEQUENCE [LARGE SCALE GENOMIC DNA]</scope>
    <source>
        <strain evidence="1 2">SSD-17B</strain>
    </source>
</reference>
<dbReference type="OrthoDB" id="9814970at2"/>
<evidence type="ECO:0000313" key="2">
    <source>
        <dbReference type="Proteomes" id="UP000005707"/>
    </source>
</evidence>
<dbReference type="InterPro" id="IPR036412">
    <property type="entry name" value="HAD-like_sf"/>
</dbReference>
<dbReference type="NCBIfam" id="TIGR00099">
    <property type="entry name" value="Cof-subfamily"/>
    <property type="match status" value="1"/>
</dbReference>
<dbReference type="GO" id="GO:0000287">
    <property type="term" value="F:magnesium ion binding"/>
    <property type="evidence" value="ECO:0007669"/>
    <property type="project" value="TreeGrafter"/>
</dbReference>
<dbReference type="PANTHER" id="PTHR10000:SF8">
    <property type="entry name" value="HAD SUPERFAMILY HYDROLASE-LIKE, TYPE 3"/>
    <property type="match status" value="1"/>
</dbReference>
<evidence type="ECO:0000313" key="1">
    <source>
        <dbReference type="EMBL" id="ERJ12458.1"/>
    </source>
</evidence>
<reference evidence="1 2" key="2">
    <citation type="journal article" date="2013" name="PLoS ONE">
        <title>INDIGO - INtegrated Data Warehouse of MIcrobial GenOmes with Examples from the Red Sea Extremophiles.</title>
        <authorList>
            <person name="Alam I."/>
            <person name="Antunes A."/>
            <person name="Kamau A.A."/>
            <person name="Ba Alawi W."/>
            <person name="Kalkatawi M."/>
            <person name="Stingl U."/>
            <person name="Bajic V.B."/>
        </authorList>
    </citation>
    <scope>NUCLEOTIDE SEQUENCE [LARGE SCALE GENOMIC DNA]</scope>
    <source>
        <strain evidence="1 2">SSD-17B</strain>
    </source>
</reference>
<keyword evidence="1" id="KW-0378">Hydrolase</keyword>
<sequence>MKVKHIFCDLDGTLLQEYCKLNSDDLTSIKEAEKEGIKVSIATGRLDYEIKKINNRVKINGYRISQNGAVVHNHDNQLIHMKSLTEEEIKQIVTKLSHLKVLVFFESRDAYYCIEKLKIIEDFEKSQDLLTYIERPNILNELHELEISSISIWAEKHENKNVQKSLEKMLPEHLTTYISSDYTLDITNVENSKGNAIRRICKHDDLDINEIAVIGDSYNDISMFNVTKHSYVIDKASNSVRKHANHTVKSVSEAIKHILENN</sequence>
<dbReference type="Pfam" id="PF08282">
    <property type="entry name" value="Hydrolase_3"/>
    <property type="match status" value="1"/>
</dbReference>
<dbReference type="Proteomes" id="UP000005707">
    <property type="component" value="Unassembled WGS sequence"/>
</dbReference>
<dbReference type="SFLD" id="SFLDS00003">
    <property type="entry name" value="Haloacid_Dehalogenase"/>
    <property type="match status" value="1"/>
</dbReference>
<dbReference type="Gene3D" id="3.30.1240.10">
    <property type="match status" value="1"/>
</dbReference>
<dbReference type="InterPro" id="IPR023214">
    <property type="entry name" value="HAD_sf"/>
</dbReference>
<dbReference type="SUPFAM" id="SSF56784">
    <property type="entry name" value="HAD-like"/>
    <property type="match status" value="1"/>
</dbReference>
<dbReference type="AlphaFoldDB" id="U2EBK9"/>
<dbReference type="EMBL" id="AFNU02000004">
    <property type="protein sequence ID" value="ERJ12458.1"/>
    <property type="molecule type" value="Genomic_DNA"/>
</dbReference>
<comment type="caution">
    <text evidence="1">The sequence shown here is derived from an EMBL/GenBank/DDBJ whole genome shotgun (WGS) entry which is preliminary data.</text>
</comment>
<dbReference type="GO" id="GO:0005829">
    <property type="term" value="C:cytosol"/>
    <property type="evidence" value="ECO:0007669"/>
    <property type="project" value="TreeGrafter"/>
</dbReference>
<dbReference type="SFLD" id="SFLDG01140">
    <property type="entry name" value="C2.B:_Phosphomannomutase_and_P"/>
    <property type="match status" value="1"/>
</dbReference>
<organism evidence="1 2">
    <name type="scientific">Haloplasma contractile SSD-17B</name>
    <dbReference type="NCBI Taxonomy" id="1033810"/>
    <lineage>
        <taxon>Bacteria</taxon>
        <taxon>Bacillati</taxon>
        <taxon>Mycoplasmatota</taxon>
        <taxon>Mollicutes</taxon>
        <taxon>Haloplasmatales</taxon>
        <taxon>Haloplasmataceae</taxon>
        <taxon>Haloplasma</taxon>
    </lineage>
</organism>
<dbReference type="RefSeq" id="WP_008824963.1">
    <property type="nucleotide sequence ID" value="NZ_AFNU02000004.1"/>
</dbReference>
<keyword evidence="2" id="KW-1185">Reference proteome</keyword>
<dbReference type="Gene3D" id="3.40.50.1000">
    <property type="entry name" value="HAD superfamily/HAD-like"/>
    <property type="match status" value="1"/>
</dbReference>